<gene>
    <name evidence="3" type="ORF">LX99_00614</name>
</gene>
<dbReference type="PANTHER" id="PTHR43393:SF2">
    <property type="entry name" value="CYTOKININ RIBOSIDE 5'-MONOPHOSPHATE PHOSPHORIBOHYDROLASE"/>
    <property type="match status" value="1"/>
</dbReference>
<protein>
    <recommendedName>
        <fullName evidence="2">Cytokinin riboside 5'-monophosphate phosphoribohydrolase</fullName>
        <ecNumber evidence="2">3.2.2.n1</ecNumber>
    </recommendedName>
</protein>
<dbReference type="Gene3D" id="3.40.50.450">
    <property type="match status" value="1"/>
</dbReference>
<dbReference type="InterPro" id="IPR052341">
    <property type="entry name" value="LOG_family_nucleotidases"/>
</dbReference>
<dbReference type="EC" id="3.2.2.n1" evidence="2"/>
<name>A0A316HJD4_9SPHI</name>
<dbReference type="NCBIfam" id="TIGR00730">
    <property type="entry name" value="Rossman fold protein, TIGR00730 family"/>
    <property type="match status" value="1"/>
</dbReference>
<dbReference type="InterPro" id="IPR031100">
    <property type="entry name" value="LOG_fam"/>
</dbReference>
<evidence type="ECO:0000313" key="3">
    <source>
        <dbReference type="EMBL" id="PWK80150.1"/>
    </source>
</evidence>
<dbReference type="GO" id="GO:0009691">
    <property type="term" value="P:cytokinin biosynthetic process"/>
    <property type="evidence" value="ECO:0007669"/>
    <property type="project" value="UniProtKB-UniRule"/>
</dbReference>
<keyword evidence="2" id="KW-0203">Cytokinin biosynthesis</keyword>
<comment type="catalytic activity">
    <reaction evidence="1">
        <text>AMP + H2O = D-ribose 5-phosphate + adenine</text>
        <dbReference type="Rhea" id="RHEA:20129"/>
        <dbReference type="ChEBI" id="CHEBI:15377"/>
        <dbReference type="ChEBI" id="CHEBI:16708"/>
        <dbReference type="ChEBI" id="CHEBI:78346"/>
        <dbReference type="ChEBI" id="CHEBI:456215"/>
        <dbReference type="EC" id="3.2.2.4"/>
    </reaction>
</comment>
<evidence type="ECO:0000313" key="4">
    <source>
        <dbReference type="Proteomes" id="UP000245678"/>
    </source>
</evidence>
<proteinExistence type="inferred from homology"/>
<dbReference type="AlphaFoldDB" id="A0A316HJD4"/>
<keyword evidence="4" id="KW-1185">Reference proteome</keyword>
<comment type="caution">
    <text evidence="3">The sequence shown here is derived from an EMBL/GenBank/DDBJ whole genome shotgun (WGS) entry which is preliminary data.</text>
</comment>
<reference evidence="3 4" key="1">
    <citation type="submission" date="2018-05" db="EMBL/GenBank/DDBJ databases">
        <title>Genomic Encyclopedia of Archaeal and Bacterial Type Strains, Phase II (KMG-II): from individual species to whole genera.</title>
        <authorList>
            <person name="Goeker M."/>
        </authorList>
    </citation>
    <scope>NUCLEOTIDE SEQUENCE [LARGE SCALE GENOMIC DNA]</scope>
    <source>
        <strain evidence="3 4">DSM 19975</strain>
    </source>
</reference>
<comment type="similarity">
    <text evidence="2">Belongs to the LOG family.</text>
</comment>
<dbReference type="Proteomes" id="UP000245678">
    <property type="component" value="Unassembled WGS sequence"/>
</dbReference>
<dbReference type="GO" id="GO:0008714">
    <property type="term" value="F:AMP nucleosidase activity"/>
    <property type="evidence" value="ECO:0007669"/>
    <property type="project" value="UniProtKB-EC"/>
</dbReference>
<dbReference type="SUPFAM" id="SSF102405">
    <property type="entry name" value="MCP/YpsA-like"/>
    <property type="match status" value="1"/>
</dbReference>
<evidence type="ECO:0000256" key="2">
    <source>
        <dbReference type="RuleBase" id="RU363015"/>
    </source>
</evidence>
<dbReference type="InterPro" id="IPR005269">
    <property type="entry name" value="LOG"/>
</dbReference>
<dbReference type="EMBL" id="QGHA01000001">
    <property type="protein sequence ID" value="PWK80150.1"/>
    <property type="molecule type" value="Genomic_DNA"/>
</dbReference>
<accession>A0A316HJD4</accession>
<dbReference type="PANTHER" id="PTHR43393">
    <property type="entry name" value="CYTOKININ RIBOSIDE 5'-MONOPHOSPHATE PHOSPHORIBOHYDROLASE"/>
    <property type="match status" value="1"/>
</dbReference>
<organism evidence="3 4">
    <name type="scientific">Mucilaginibacter oryzae</name>
    <dbReference type="NCBI Taxonomy" id="468058"/>
    <lineage>
        <taxon>Bacteria</taxon>
        <taxon>Pseudomonadati</taxon>
        <taxon>Bacteroidota</taxon>
        <taxon>Sphingobacteriia</taxon>
        <taxon>Sphingobacteriales</taxon>
        <taxon>Sphingobacteriaceae</taxon>
        <taxon>Mucilaginibacter</taxon>
    </lineage>
</organism>
<keyword evidence="2" id="KW-0378">Hydrolase</keyword>
<dbReference type="GO" id="GO:0005829">
    <property type="term" value="C:cytosol"/>
    <property type="evidence" value="ECO:0007669"/>
    <property type="project" value="TreeGrafter"/>
</dbReference>
<evidence type="ECO:0000256" key="1">
    <source>
        <dbReference type="ARBA" id="ARBA00000274"/>
    </source>
</evidence>
<dbReference type="Pfam" id="PF03641">
    <property type="entry name" value="Lysine_decarbox"/>
    <property type="match status" value="1"/>
</dbReference>
<sequence>MICLRADHYKLQQNKIPIMNQTNTNTEIKFLAGPQSRLKELKFTFETMLDLIRGFRGLHFLGPCITIFGSARYKEDHPFYELTRKAAGEFARLGFTILTGGGPGLMEAANRGAKDVGGRSVGCNIQLPVEQAPNPYLDKWVYMKHFFLRKVLLVKYSFAFIVMPGGYGTLDEFFEALTLIQTHKIKNFPVVIFGKAYHEELLQHIRVMQKHQTISDADTGLFLVTDDIAEATEYIREKSVRKFGLKPEKRRKPLRWLFEKD</sequence>